<protein>
    <submittedName>
        <fullName evidence="1">Uncharacterized protein</fullName>
    </submittedName>
</protein>
<evidence type="ECO:0000313" key="2">
    <source>
        <dbReference type="Proteomes" id="UP001219605"/>
    </source>
</evidence>
<evidence type="ECO:0000313" key="1">
    <source>
        <dbReference type="EMBL" id="WDZ83610.1"/>
    </source>
</evidence>
<accession>A0ABY7ZL29</accession>
<dbReference type="RefSeq" id="WP_275030168.1">
    <property type="nucleotide sequence ID" value="NZ_CP118615.1"/>
</dbReference>
<keyword evidence="2" id="KW-1185">Reference proteome</keyword>
<gene>
    <name evidence="1" type="ORF">PVK37_24565</name>
</gene>
<dbReference type="EMBL" id="CP118615">
    <property type="protein sequence ID" value="WDZ83610.1"/>
    <property type="molecule type" value="Genomic_DNA"/>
</dbReference>
<sequence>MAVETRKLRMLGDGVHGDNTVTTAAGSWNVDNAPLVLRETYTQSYVEGVYDEIAAAPEGVEFAAPAEPQLCPCSATF</sequence>
<organism evidence="1 2">
    <name type="scientific">Micromonospora cathayae</name>
    <dbReference type="NCBI Taxonomy" id="3028804"/>
    <lineage>
        <taxon>Bacteria</taxon>
        <taxon>Bacillati</taxon>
        <taxon>Actinomycetota</taxon>
        <taxon>Actinomycetes</taxon>
        <taxon>Micromonosporales</taxon>
        <taxon>Micromonosporaceae</taxon>
        <taxon>Micromonospora</taxon>
    </lineage>
</organism>
<name>A0ABY7ZL29_9ACTN</name>
<reference evidence="1 2" key="1">
    <citation type="submission" date="2023-02" db="EMBL/GenBank/DDBJ databases">
        <authorList>
            <person name="Mo P."/>
        </authorList>
    </citation>
    <scope>NUCLEOTIDE SEQUENCE [LARGE SCALE GENOMIC DNA]</scope>
    <source>
        <strain evidence="1 2">HUAS 3</strain>
    </source>
</reference>
<proteinExistence type="predicted"/>
<dbReference type="Proteomes" id="UP001219605">
    <property type="component" value="Chromosome"/>
</dbReference>